<dbReference type="EMBL" id="AGNL01019723">
    <property type="protein sequence ID" value="EJK61626.1"/>
    <property type="molecule type" value="Genomic_DNA"/>
</dbReference>
<feature type="non-terminal residue" evidence="2">
    <location>
        <position position="1"/>
    </location>
</feature>
<evidence type="ECO:0000313" key="2">
    <source>
        <dbReference type="EMBL" id="EJK61626.1"/>
    </source>
</evidence>
<reference evidence="2 3" key="1">
    <citation type="journal article" date="2012" name="Genome Biol.">
        <title>Genome and low-iron response of an oceanic diatom adapted to chronic iron limitation.</title>
        <authorList>
            <person name="Lommer M."/>
            <person name="Specht M."/>
            <person name="Roy A.S."/>
            <person name="Kraemer L."/>
            <person name="Andreson R."/>
            <person name="Gutowska M.A."/>
            <person name="Wolf J."/>
            <person name="Bergner S.V."/>
            <person name="Schilhabel M.B."/>
            <person name="Klostermeier U.C."/>
            <person name="Beiko R.G."/>
            <person name="Rosenstiel P."/>
            <person name="Hippler M."/>
            <person name="Laroche J."/>
        </authorList>
    </citation>
    <scope>NUCLEOTIDE SEQUENCE [LARGE SCALE GENOMIC DNA]</scope>
    <source>
        <strain evidence="2 3">CCMP1005</strain>
    </source>
</reference>
<dbReference type="AlphaFoldDB" id="K0SL07"/>
<sequence length="147" mass="15528">AADGAGADGLLSTASASLPSVVSASITDSPSARSGRCETGEGGGWGHGWARAGGAGVDDVRRPSTAPRKPCFPCFKVYYLPQPCVLAKSRPLALDIESRCLDGVRKTQRHWPAPLEYEDWGRPPCAGKMDSFLRYGLALATNLNIPI</sequence>
<gene>
    <name evidence="2" type="ORF">THAOC_17852</name>
</gene>
<evidence type="ECO:0000256" key="1">
    <source>
        <dbReference type="SAM" id="MobiDB-lite"/>
    </source>
</evidence>
<organism evidence="2 3">
    <name type="scientific">Thalassiosira oceanica</name>
    <name type="common">Marine diatom</name>
    <dbReference type="NCBI Taxonomy" id="159749"/>
    <lineage>
        <taxon>Eukaryota</taxon>
        <taxon>Sar</taxon>
        <taxon>Stramenopiles</taxon>
        <taxon>Ochrophyta</taxon>
        <taxon>Bacillariophyta</taxon>
        <taxon>Coscinodiscophyceae</taxon>
        <taxon>Thalassiosirophycidae</taxon>
        <taxon>Thalassiosirales</taxon>
        <taxon>Thalassiosiraceae</taxon>
        <taxon>Thalassiosira</taxon>
    </lineage>
</organism>
<feature type="region of interest" description="Disordered" evidence="1">
    <location>
        <begin position="22"/>
        <end position="48"/>
    </location>
</feature>
<accession>K0SL07</accession>
<keyword evidence="3" id="KW-1185">Reference proteome</keyword>
<comment type="caution">
    <text evidence="2">The sequence shown here is derived from an EMBL/GenBank/DDBJ whole genome shotgun (WGS) entry which is preliminary data.</text>
</comment>
<evidence type="ECO:0000313" key="3">
    <source>
        <dbReference type="Proteomes" id="UP000266841"/>
    </source>
</evidence>
<proteinExistence type="predicted"/>
<protein>
    <submittedName>
        <fullName evidence="2">Uncharacterized protein</fullName>
    </submittedName>
</protein>
<dbReference type="Proteomes" id="UP000266841">
    <property type="component" value="Unassembled WGS sequence"/>
</dbReference>
<name>K0SL07_THAOC</name>